<reference evidence="1 2" key="1">
    <citation type="submission" date="2016-10" db="EMBL/GenBank/DDBJ databases">
        <title>Genome sequence of the ascomycete fungus Penicillium subrubescens.</title>
        <authorList>
            <person name="De Vries R.P."/>
            <person name="Peng M."/>
            <person name="Dilokpimol A."/>
            <person name="Hilden K."/>
            <person name="Makela M.R."/>
            <person name="Grigoriev I."/>
            <person name="Riley R."/>
            <person name="Granchi Z."/>
        </authorList>
    </citation>
    <scope>NUCLEOTIDE SEQUENCE [LARGE SCALE GENOMIC DNA]</scope>
    <source>
        <strain evidence="1 2">CBS 132785</strain>
    </source>
</reference>
<dbReference type="Proteomes" id="UP000186955">
    <property type="component" value="Unassembled WGS sequence"/>
</dbReference>
<keyword evidence="2" id="KW-1185">Reference proteome</keyword>
<dbReference type="EMBL" id="MNBE01000128">
    <property type="protein sequence ID" value="OKP13630.1"/>
    <property type="molecule type" value="Genomic_DNA"/>
</dbReference>
<proteinExistence type="predicted"/>
<name>A0A1Q5UME4_9EURO</name>
<sequence length="51" mass="5241">MVGHAGSLTAGAFGPTSVVLEPARRTNAPDTLDGGWSNRSGFFAFKMGTKA</sequence>
<evidence type="ECO:0000313" key="1">
    <source>
        <dbReference type="EMBL" id="OKP13630.1"/>
    </source>
</evidence>
<evidence type="ECO:0000313" key="2">
    <source>
        <dbReference type="Proteomes" id="UP000186955"/>
    </source>
</evidence>
<dbReference type="AlphaFoldDB" id="A0A1Q5UME4"/>
<protein>
    <submittedName>
        <fullName evidence="1">Uncharacterized protein</fullName>
    </submittedName>
</protein>
<organism evidence="1 2">
    <name type="scientific">Penicillium subrubescens</name>
    <dbReference type="NCBI Taxonomy" id="1316194"/>
    <lineage>
        <taxon>Eukaryota</taxon>
        <taxon>Fungi</taxon>
        <taxon>Dikarya</taxon>
        <taxon>Ascomycota</taxon>
        <taxon>Pezizomycotina</taxon>
        <taxon>Eurotiomycetes</taxon>
        <taxon>Eurotiomycetidae</taxon>
        <taxon>Eurotiales</taxon>
        <taxon>Aspergillaceae</taxon>
        <taxon>Penicillium</taxon>
    </lineage>
</organism>
<gene>
    <name evidence="1" type="ORF">PENSUB_821</name>
</gene>
<comment type="caution">
    <text evidence="1">The sequence shown here is derived from an EMBL/GenBank/DDBJ whole genome shotgun (WGS) entry which is preliminary data.</text>
</comment>
<accession>A0A1Q5UME4</accession>